<dbReference type="NCBIfam" id="TIGR03534">
    <property type="entry name" value="RF_mod_PrmC"/>
    <property type="match status" value="1"/>
</dbReference>
<dbReference type="PANTHER" id="PTHR47441:SF3">
    <property type="entry name" value="RELEASE FACTOR GLUTAMINE METHYLTRANSFERASE"/>
    <property type="match status" value="1"/>
</dbReference>
<feature type="binding site" evidence="4">
    <location>
        <begin position="129"/>
        <end position="133"/>
    </location>
    <ligand>
        <name>S-adenosyl-L-methionine</name>
        <dbReference type="ChEBI" id="CHEBI:59789"/>
    </ligand>
</feature>
<dbReference type="InterPro" id="IPR007848">
    <property type="entry name" value="Small_mtfrase_dom"/>
</dbReference>
<dbReference type="CDD" id="cd02440">
    <property type="entry name" value="AdoMet_MTases"/>
    <property type="match status" value="1"/>
</dbReference>
<feature type="binding site" evidence="4">
    <location>
        <position position="181"/>
    </location>
    <ligand>
        <name>S-adenosyl-L-methionine</name>
        <dbReference type="ChEBI" id="CHEBI:59789"/>
    </ligand>
</feature>
<dbReference type="PANTHER" id="PTHR47441">
    <property type="match status" value="1"/>
</dbReference>
<dbReference type="Proteomes" id="UP000261812">
    <property type="component" value="Chromosome"/>
</dbReference>
<evidence type="ECO:0000313" key="7">
    <source>
        <dbReference type="Proteomes" id="UP000261812"/>
    </source>
</evidence>
<dbReference type="InterPro" id="IPR004556">
    <property type="entry name" value="HemK-like"/>
</dbReference>
<sequence>MFVGGEVLQAWWHWAQAIIPEPERESGLRELKQFLSAFTELSPLDITLRRFRPQIRLKLPLADLQERWQRRWQERVPLQYLIGTVHWHDLELVVTPSVLIPRPETEELLEVVAATVPPWQQQGHWLDLGTGSGAIAIGLARLFAAAQVHAVDCSPEALEVTRINIEKYALGDRVHCYVGSWFTPLTHLQGQVQGIVSNPPYIPTRLVATLQPEVQYHEPPLALDGGADGLQAIRQIVETAPEYLQPQGWLFMELMATQGEAVAALAMATQAYERVEILHDLSGHDRFLLAQAV</sequence>
<accession>A0A7D6IRC3</accession>
<dbReference type="Gene3D" id="3.40.50.150">
    <property type="entry name" value="Vaccinia Virus protein VP39"/>
    <property type="match status" value="1"/>
</dbReference>
<dbReference type="AlphaFoldDB" id="A0A7D6IRC3"/>
<dbReference type="InterPro" id="IPR019874">
    <property type="entry name" value="RF_methyltr_PrmC"/>
</dbReference>
<dbReference type="InterPro" id="IPR029063">
    <property type="entry name" value="SAM-dependent_MTases_sf"/>
</dbReference>
<gene>
    <name evidence="4 6" type="primary">prmC</name>
    <name evidence="6" type="ORF">D3A95_10885</name>
</gene>
<evidence type="ECO:0000256" key="4">
    <source>
        <dbReference type="HAMAP-Rule" id="MF_02126"/>
    </source>
</evidence>
<comment type="catalytic activity">
    <reaction evidence="4">
        <text>L-glutaminyl-[peptide chain release factor] + S-adenosyl-L-methionine = N(5)-methyl-L-glutaminyl-[peptide chain release factor] + S-adenosyl-L-homocysteine + H(+)</text>
        <dbReference type="Rhea" id="RHEA:42896"/>
        <dbReference type="Rhea" id="RHEA-COMP:10271"/>
        <dbReference type="Rhea" id="RHEA-COMP:10272"/>
        <dbReference type="ChEBI" id="CHEBI:15378"/>
        <dbReference type="ChEBI" id="CHEBI:30011"/>
        <dbReference type="ChEBI" id="CHEBI:57856"/>
        <dbReference type="ChEBI" id="CHEBI:59789"/>
        <dbReference type="ChEBI" id="CHEBI:61891"/>
        <dbReference type="EC" id="2.1.1.297"/>
    </reaction>
</comment>
<evidence type="ECO:0000256" key="2">
    <source>
        <dbReference type="ARBA" id="ARBA00022679"/>
    </source>
</evidence>
<dbReference type="EMBL" id="CP032152">
    <property type="protein sequence ID" value="QLL30073.1"/>
    <property type="molecule type" value="Genomic_DNA"/>
</dbReference>
<evidence type="ECO:0000256" key="3">
    <source>
        <dbReference type="ARBA" id="ARBA00022691"/>
    </source>
</evidence>
<evidence type="ECO:0000313" key="6">
    <source>
        <dbReference type="EMBL" id="QLL30073.1"/>
    </source>
</evidence>
<protein>
    <recommendedName>
        <fullName evidence="4">Release factor glutamine methyltransferase</fullName>
        <shortName evidence="4">RF MTase</shortName>
        <ecNumber evidence="4">2.1.1.297</ecNumber>
    </recommendedName>
    <alternativeName>
        <fullName evidence="4">N5-glutamine methyltransferase PrmC</fullName>
    </alternativeName>
    <alternativeName>
        <fullName evidence="4">Protein-(glutamine-N5) MTase PrmC</fullName>
    </alternativeName>
    <alternativeName>
        <fullName evidence="4">Protein-glutamine N-methyltransferase PrmC</fullName>
    </alternativeName>
</protein>
<evidence type="ECO:0000256" key="1">
    <source>
        <dbReference type="ARBA" id="ARBA00022603"/>
    </source>
</evidence>
<dbReference type="GO" id="GO:0102559">
    <property type="term" value="F:peptide chain release factor N(5)-glutamine methyltransferase activity"/>
    <property type="evidence" value="ECO:0007669"/>
    <property type="project" value="UniProtKB-EC"/>
</dbReference>
<keyword evidence="1 4" id="KW-0489">Methyltransferase</keyword>
<dbReference type="InterPro" id="IPR002052">
    <property type="entry name" value="DNA_methylase_N6_adenine_CS"/>
</dbReference>
<proteinExistence type="inferred from homology"/>
<feature type="binding site" evidence="4">
    <location>
        <position position="152"/>
    </location>
    <ligand>
        <name>S-adenosyl-L-methionine</name>
        <dbReference type="ChEBI" id="CHEBI:59789"/>
    </ligand>
</feature>
<dbReference type="PROSITE" id="PS00092">
    <property type="entry name" value="N6_MTASE"/>
    <property type="match status" value="1"/>
</dbReference>
<name>A0A7D6IRC3_9CYAN</name>
<organism evidence="6 7">
    <name type="scientific">Thermosynechococcus sichuanensis E542</name>
    <dbReference type="NCBI Taxonomy" id="2016101"/>
    <lineage>
        <taxon>Bacteria</taxon>
        <taxon>Bacillati</taxon>
        <taxon>Cyanobacteriota</taxon>
        <taxon>Cyanophyceae</taxon>
        <taxon>Acaryochloridales</taxon>
        <taxon>Thermosynechococcaceae</taxon>
        <taxon>Thermosynechococcus</taxon>
        <taxon>Thermosynechococcus sichuanensis</taxon>
    </lineage>
</organism>
<dbReference type="HAMAP" id="MF_02126">
    <property type="entry name" value="RF_methyltr_PrmC"/>
    <property type="match status" value="1"/>
</dbReference>
<dbReference type="EC" id="2.1.1.297" evidence="4"/>
<dbReference type="InterPro" id="IPR052663">
    <property type="entry name" value="RF_glutamine_MTase_cyano"/>
</dbReference>
<dbReference type="KEGG" id="tsq:D3A95_10885"/>
<feature type="domain" description="Methyltransferase small" evidence="5">
    <location>
        <begin position="115"/>
        <end position="201"/>
    </location>
</feature>
<dbReference type="SUPFAM" id="SSF53335">
    <property type="entry name" value="S-adenosyl-L-methionine-dependent methyltransferases"/>
    <property type="match status" value="1"/>
</dbReference>
<dbReference type="GO" id="GO:0003676">
    <property type="term" value="F:nucleic acid binding"/>
    <property type="evidence" value="ECO:0007669"/>
    <property type="project" value="InterPro"/>
</dbReference>
<reference evidence="7" key="1">
    <citation type="submission" date="2018-09" db="EMBL/GenBank/DDBJ databases">
        <title>Complete genome sequence of thermophilic cyanobacteria strain Thermosynechococcus elongatus PKUAC-SCTE542.</title>
        <authorList>
            <person name="Liang Y."/>
            <person name="Tang J."/>
            <person name="Daroch M."/>
        </authorList>
    </citation>
    <scope>NUCLEOTIDE SEQUENCE [LARGE SCALE GENOMIC DNA]</scope>
    <source>
        <strain evidence="7">E542</strain>
    </source>
</reference>
<dbReference type="NCBIfam" id="TIGR00536">
    <property type="entry name" value="hemK_fam"/>
    <property type="match status" value="1"/>
</dbReference>
<dbReference type="GO" id="GO:0032259">
    <property type="term" value="P:methylation"/>
    <property type="evidence" value="ECO:0007669"/>
    <property type="project" value="UniProtKB-KW"/>
</dbReference>
<evidence type="ECO:0000259" key="5">
    <source>
        <dbReference type="Pfam" id="PF05175"/>
    </source>
</evidence>
<keyword evidence="7" id="KW-1185">Reference proteome</keyword>
<feature type="binding site" evidence="4">
    <location>
        <begin position="198"/>
        <end position="201"/>
    </location>
    <ligand>
        <name>substrate</name>
    </ligand>
</feature>
<comment type="similarity">
    <text evidence="4">Belongs to the protein N5-glutamine methyltransferase family. PrmC subfamily.</text>
</comment>
<keyword evidence="2 4" id="KW-0808">Transferase</keyword>
<keyword evidence="3 4" id="KW-0949">S-adenosyl-L-methionine</keyword>
<feature type="binding site" evidence="4">
    <location>
        <position position="198"/>
    </location>
    <ligand>
        <name>S-adenosyl-L-methionine</name>
        <dbReference type="ChEBI" id="CHEBI:59789"/>
    </ligand>
</feature>
<comment type="function">
    <text evidence="4">Methylates the class 1 translation termination release factors RF1/PrfA and RF2/PrfB on the glutamine residue of the universally conserved GGQ motif.</text>
</comment>
<dbReference type="Pfam" id="PF05175">
    <property type="entry name" value="MTS"/>
    <property type="match status" value="1"/>
</dbReference>